<dbReference type="EMBL" id="CM055762">
    <property type="protein sequence ID" value="KAJ7985875.1"/>
    <property type="molecule type" value="Genomic_DNA"/>
</dbReference>
<proteinExistence type="predicted"/>
<sequence length="143" mass="15473">MRIQQRVGPHVAGWYRDTHRLGLDPMSPQRAGSSSPRQTAETSPGVPSTNMYRSGELSARFPGRRGPDPCSRTPRVWRRHCLAVDHSSRGGERREEGIAGERCAAGPGFCILPPLRGSAITERKFGNTFLGTDRCAGGGTSNA</sequence>
<name>A0ACC2F3T3_DALPE</name>
<dbReference type="Proteomes" id="UP001157502">
    <property type="component" value="Chromosome 35"/>
</dbReference>
<gene>
    <name evidence="1" type="ORF">DPEC_G00345000</name>
</gene>
<accession>A0ACC2F3T3</accession>
<reference evidence="1" key="1">
    <citation type="submission" date="2021-05" db="EMBL/GenBank/DDBJ databases">
        <authorList>
            <person name="Pan Q."/>
            <person name="Jouanno E."/>
            <person name="Zahm M."/>
            <person name="Klopp C."/>
            <person name="Cabau C."/>
            <person name="Louis A."/>
            <person name="Berthelot C."/>
            <person name="Parey E."/>
            <person name="Roest Crollius H."/>
            <person name="Montfort J."/>
            <person name="Robinson-Rechavi M."/>
            <person name="Bouchez O."/>
            <person name="Lampietro C."/>
            <person name="Lopez Roques C."/>
            <person name="Donnadieu C."/>
            <person name="Postlethwait J."/>
            <person name="Bobe J."/>
            <person name="Dillon D."/>
            <person name="Chandos A."/>
            <person name="von Hippel F."/>
            <person name="Guiguen Y."/>
        </authorList>
    </citation>
    <scope>NUCLEOTIDE SEQUENCE</scope>
    <source>
        <strain evidence="1">YG-Jan2019</strain>
    </source>
</reference>
<comment type="caution">
    <text evidence="1">The sequence shown here is derived from an EMBL/GenBank/DDBJ whole genome shotgun (WGS) entry which is preliminary data.</text>
</comment>
<protein>
    <submittedName>
        <fullName evidence="1">Uncharacterized protein</fullName>
    </submittedName>
</protein>
<evidence type="ECO:0000313" key="2">
    <source>
        <dbReference type="Proteomes" id="UP001157502"/>
    </source>
</evidence>
<keyword evidence="2" id="KW-1185">Reference proteome</keyword>
<organism evidence="1 2">
    <name type="scientific">Dallia pectoralis</name>
    <name type="common">Alaska blackfish</name>
    <dbReference type="NCBI Taxonomy" id="75939"/>
    <lineage>
        <taxon>Eukaryota</taxon>
        <taxon>Metazoa</taxon>
        <taxon>Chordata</taxon>
        <taxon>Craniata</taxon>
        <taxon>Vertebrata</taxon>
        <taxon>Euteleostomi</taxon>
        <taxon>Actinopterygii</taxon>
        <taxon>Neopterygii</taxon>
        <taxon>Teleostei</taxon>
        <taxon>Protacanthopterygii</taxon>
        <taxon>Esociformes</taxon>
        <taxon>Umbridae</taxon>
        <taxon>Dallia</taxon>
    </lineage>
</organism>
<evidence type="ECO:0000313" key="1">
    <source>
        <dbReference type="EMBL" id="KAJ7985875.1"/>
    </source>
</evidence>